<dbReference type="InterPro" id="IPR005543">
    <property type="entry name" value="PASTA_dom"/>
</dbReference>
<dbReference type="SUPFAM" id="SSF56112">
    <property type="entry name" value="Protein kinase-like (PK-like)"/>
    <property type="match status" value="1"/>
</dbReference>
<feature type="compositionally biased region" description="Low complexity" evidence="10">
    <location>
        <begin position="574"/>
        <end position="591"/>
    </location>
</feature>
<evidence type="ECO:0000256" key="3">
    <source>
        <dbReference type="ARBA" id="ARBA00022679"/>
    </source>
</evidence>
<keyword evidence="11" id="KW-0472">Membrane</keyword>
<dbReference type="GO" id="GO:0005524">
    <property type="term" value="F:ATP binding"/>
    <property type="evidence" value="ECO:0007669"/>
    <property type="project" value="UniProtKB-UniRule"/>
</dbReference>
<evidence type="ECO:0000256" key="1">
    <source>
        <dbReference type="ARBA" id="ARBA00012513"/>
    </source>
</evidence>
<feature type="compositionally biased region" description="Acidic residues" evidence="10">
    <location>
        <begin position="560"/>
        <end position="573"/>
    </location>
</feature>
<dbReference type="FunFam" id="3.30.200.20:FF:000035">
    <property type="entry name" value="Serine/threonine protein kinase Stk1"/>
    <property type="match status" value="1"/>
</dbReference>
<dbReference type="AlphaFoldDB" id="A0A9D1GB94"/>
<dbReference type="SMART" id="SM00220">
    <property type="entry name" value="S_TKc"/>
    <property type="match status" value="1"/>
</dbReference>
<feature type="transmembrane region" description="Helical" evidence="11">
    <location>
        <begin position="324"/>
        <end position="346"/>
    </location>
</feature>
<feature type="domain" description="PASTA" evidence="13">
    <location>
        <begin position="420"/>
        <end position="491"/>
    </location>
</feature>
<dbReference type="InterPro" id="IPR011009">
    <property type="entry name" value="Kinase-like_dom_sf"/>
</dbReference>
<keyword evidence="11" id="KW-0812">Transmembrane</keyword>
<evidence type="ECO:0000256" key="11">
    <source>
        <dbReference type="SAM" id="Phobius"/>
    </source>
</evidence>
<evidence type="ECO:0000259" key="13">
    <source>
        <dbReference type="PROSITE" id="PS51178"/>
    </source>
</evidence>
<protein>
    <recommendedName>
        <fullName evidence="1">non-specific serine/threonine protein kinase</fullName>
        <ecNumber evidence="1">2.7.11.1</ecNumber>
    </recommendedName>
</protein>
<evidence type="ECO:0000256" key="5">
    <source>
        <dbReference type="ARBA" id="ARBA00022777"/>
    </source>
</evidence>
<comment type="caution">
    <text evidence="14">The sequence shown here is derived from an EMBL/GenBank/DDBJ whole genome shotgun (WGS) entry which is preliminary data.</text>
</comment>
<keyword evidence="6 9" id="KW-0067">ATP-binding</keyword>
<dbReference type="CDD" id="cd06577">
    <property type="entry name" value="PASTA_pknB"/>
    <property type="match status" value="2"/>
</dbReference>
<dbReference type="PANTHER" id="PTHR43289">
    <property type="entry name" value="MITOGEN-ACTIVATED PROTEIN KINASE KINASE KINASE 20-RELATED"/>
    <property type="match status" value="1"/>
</dbReference>
<evidence type="ECO:0000256" key="8">
    <source>
        <dbReference type="ARBA" id="ARBA00048679"/>
    </source>
</evidence>
<proteinExistence type="predicted"/>
<dbReference type="Pfam" id="PF00069">
    <property type="entry name" value="Pkinase"/>
    <property type="match status" value="1"/>
</dbReference>
<evidence type="ECO:0000256" key="10">
    <source>
        <dbReference type="SAM" id="MobiDB-lite"/>
    </source>
</evidence>
<dbReference type="Gene3D" id="1.10.510.10">
    <property type="entry name" value="Transferase(Phosphotransferase) domain 1"/>
    <property type="match status" value="1"/>
</dbReference>
<dbReference type="SMART" id="SM00740">
    <property type="entry name" value="PASTA"/>
    <property type="match status" value="3"/>
</dbReference>
<gene>
    <name evidence="14" type="primary">pknB</name>
    <name evidence="14" type="ORF">IAB59_06115</name>
</gene>
<evidence type="ECO:0000256" key="6">
    <source>
        <dbReference type="ARBA" id="ARBA00022840"/>
    </source>
</evidence>
<reference evidence="14" key="2">
    <citation type="journal article" date="2021" name="PeerJ">
        <title>Extensive microbial diversity within the chicken gut microbiome revealed by metagenomics and culture.</title>
        <authorList>
            <person name="Gilroy R."/>
            <person name="Ravi A."/>
            <person name="Getino M."/>
            <person name="Pursley I."/>
            <person name="Horton D.L."/>
            <person name="Alikhan N.F."/>
            <person name="Baker D."/>
            <person name="Gharbi K."/>
            <person name="Hall N."/>
            <person name="Watson M."/>
            <person name="Adriaenssens E.M."/>
            <person name="Foster-Nyarko E."/>
            <person name="Jarju S."/>
            <person name="Secka A."/>
            <person name="Antonio M."/>
            <person name="Oren A."/>
            <person name="Chaudhuri R.R."/>
            <person name="La Ragione R."/>
            <person name="Hildebrand F."/>
            <person name="Pallen M.J."/>
        </authorList>
    </citation>
    <scope>NUCLEOTIDE SEQUENCE</scope>
    <source>
        <strain evidence="14">CHK195-26880</strain>
    </source>
</reference>
<dbReference type="EC" id="2.7.11.1" evidence="1"/>
<dbReference type="InterPro" id="IPR017441">
    <property type="entry name" value="Protein_kinase_ATP_BS"/>
</dbReference>
<keyword evidence="5 14" id="KW-0418">Kinase</keyword>
<organism evidence="14 15">
    <name type="scientific">Candidatus Onthousia faecipullorum</name>
    <dbReference type="NCBI Taxonomy" id="2840887"/>
    <lineage>
        <taxon>Bacteria</taxon>
        <taxon>Bacillati</taxon>
        <taxon>Bacillota</taxon>
        <taxon>Bacilli</taxon>
        <taxon>Candidatus Onthousia</taxon>
    </lineage>
</organism>
<feature type="binding site" evidence="9">
    <location>
        <position position="41"/>
    </location>
    <ligand>
        <name>ATP</name>
        <dbReference type="ChEBI" id="CHEBI:30616"/>
    </ligand>
</feature>
<comment type="catalytic activity">
    <reaction evidence="8">
        <text>L-seryl-[protein] + ATP = O-phospho-L-seryl-[protein] + ADP + H(+)</text>
        <dbReference type="Rhea" id="RHEA:17989"/>
        <dbReference type="Rhea" id="RHEA-COMP:9863"/>
        <dbReference type="Rhea" id="RHEA-COMP:11604"/>
        <dbReference type="ChEBI" id="CHEBI:15378"/>
        <dbReference type="ChEBI" id="CHEBI:29999"/>
        <dbReference type="ChEBI" id="CHEBI:30616"/>
        <dbReference type="ChEBI" id="CHEBI:83421"/>
        <dbReference type="ChEBI" id="CHEBI:456216"/>
        <dbReference type="EC" id="2.7.11.1"/>
    </reaction>
</comment>
<dbReference type="PANTHER" id="PTHR43289:SF34">
    <property type="entry name" value="SERINE_THREONINE-PROTEIN KINASE YBDM-RELATED"/>
    <property type="match status" value="1"/>
</dbReference>
<sequence length="591" mass="65036">MVTKGQKINDRYEIIKSIGEGGMANVYLAYDTILDRNVAIKVLRGDLANDEKFVRRFQREALSASSLSHPNIVAMYDVGEDNGLYYIVMEYVEGKTLKQLLKKRGSLTLSEAIDIMLQLTDGMAHAHDSYIVHRDLKPQNIMIQDDGQIKITDFGIAMALNSTQLTQTNSVMGSVHYLPPEQAAGKGTTIKSDIYSMGIIFYELLTGELPFKGDSAVEIALKQMKEPLPDVHKLNNDIPQSIENIILKSTAKNPKNRYDDAKSMHNDLLTALNDDRINEPPYVYPYPENEVDETTKIMEPISDASNEGIATPITDEKTKKSNKLIIALSIIAGVIVIALLAVFFIIPAVTAEKDVKVPDVSGMTVSKAESTLEDAGLTVNSKIEEVSSEDVKKNRIIRTDPRSGSTVKEGTRVTLYKSTGVKTYTLENYTNMDVNEARELLEDMGLEVTTEEIDPDSTTCGVIGQNLVISQSLDEGSEVTSGDKITLTILKSITFPDWYLQTPDVVTSWSNNACVTVTTEYQDVTDESMDGKIIAQSRPNGSTVRNNDSVTITIGRLIETDNEPTTGDDEENNNNDNGNDSGNDNSSTQGE</sequence>
<evidence type="ECO:0000313" key="14">
    <source>
        <dbReference type="EMBL" id="HIT38030.1"/>
    </source>
</evidence>
<keyword evidence="4 9" id="KW-0547">Nucleotide-binding</keyword>
<dbReference type="PROSITE" id="PS00108">
    <property type="entry name" value="PROTEIN_KINASE_ST"/>
    <property type="match status" value="1"/>
</dbReference>
<evidence type="ECO:0000256" key="4">
    <source>
        <dbReference type="ARBA" id="ARBA00022741"/>
    </source>
</evidence>
<dbReference type="CDD" id="cd14014">
    <property type="entry name" value="STKc_PknB_like"/>
    <property type="match status" value="1"/>
</dbReference>
<evidence type="ECO:0000313" key="15">
    <source>
        <dbReference type="Proteomes" id="UP000886833"/>
    </source>
</evidence>
<dbReference type="GO" id="GO:0004674">
    <property type="term" value="F:protein serine/threonine kinase activity"/>
    <property type="evidence" value="ECO:0007669"/>
    <property type="project" value="UniProtKB-KW"/>
</dbReference>
<dbReference type="Gene3D" id="3.30.200.20">
    <property type="entry name" value="Phosphorylase Kinase, domain 1"/>
    <property type="match status" value="1"/>
</dbReference>
<reference evidence="14" key="1">
    <citation type="submission" date="2020-10" db="EMBL/GenBank/DDBJ databases">
        <authorList>
            <person name="Gilroy R."/>
        </authorList>
    </citation>
    <scope>NUCLEOTIDE SEQUENCE</scope>
    <source>
        <strain evidence="14">CHK195-26880</strain>
    </source>
</reference>
<dbReference type="InterPro" id="IPR000719">
    <property type="entry name" value="Prot_kinase_dom"/>
</dbReference>
<evidence type="ECO:0000256" key="2">
    <source>
        <dbReference type="ARBA" id="ARBA00022527"/>
    </source>
</evidence>
<keyword evidence="3" id="KW-0808">Transferase</keyword>
<dbReference type="PROSITE" id="PS50011">
    <property type="entry name" value="PROTEIN_KINASE_DOM"/>
    <property type="match status" value="1"/>
</dbReference>
<name>A0A9D1GB94_9FIRM</name>
<dbReference type="Proteomes" id="UP000886833">
    <property type="component" value="Unassembled WGS sequence"/>
</dbReference>
<dbReference type="NCBIfam" id="NF033483">
    <property type="entry name" value="PknB_PASTA_kin"/>
    <property type="match status" value="1"/>
</dbReference>
<feature type="domain" description="Protein kinase" evidence="12">
    <location>
        <begin position="12"/>
        <end position="269"/>
    </location>
</feature>
<dbReference type="EMBL" id="DVKQ01000078">
    <property type="protein sequence ID" value="HIT38030.1"/>
    <property type="molecule type" value="Genomic_DNA"/>
</dbReference>
<accession>A0A9D1GB94</accession>
<dbReference type="Pfam" id="PF03793">
    <property type="entry name" value="PASTA"/>
    <property type="match status" value="2"/>
</dbReference>
<evidence type="ECO:0000259" key="12">
    <source>
        <dbReference type="PROSITE" id="PS50011"/>
    </source>
</evidence>
<dbReference type="Gene3D" id="3.30.10.20">
    <property type="match status" value="3"/>
</dbReference>
<dbReference type="InterPro" id="IPR008271">
    <property type="entry name" value="Ser/Thr_kinase_AS"/>
</dbReference>
<keyword evidence="2" id="KW-0723">Serine/threonine-protein kinase</keyword>
<dbReference type="FunFam" id="1.10.510.10:FF:000021">
    <property type="entry name" value="Serine/threonine protein kinase"/>
    <property type="match status" value="1"/>
</dbReference>
<dbReference type="PROSITE" id="PS51178">
    <property type="entry name" value="PASTA"/>
    <property type="match status" value="2"/>
</dbReference>
<feature type="region of interest" description="Disordered" evidence="10">
    <location>
        <begin position="554"/>
        <end position="591"/>
    </location>
</feature>
<feature type="domain" description="PASTA" evidence="13">
    <location>
        <begin position="350"/>
        <end position="419"/>
    </location>
</feature>
<dbReference type="PROSITE" id="PS00107">
    <property type="entry name" value="PROTEIN_KINASE_ATP"/>
    <property type="match status" value="1"/>
</dbReference>
<evidence type="ECO:0000256" key="7">
    <source>
        <dbReference type="ARBA" id="ARBA00047899"/>
    </source>
</evidence>
<keyword evidence="11" id="KW-1133">Transmembrane helix</keyword>
<evidence type="ECO:0000256" key="9">
    <source>
        <dbReference type="PROSITE-ProRule" id="PRU10141"/>
    </source>
</evidence>
<comment type="catalytic activity">
    <reaction evidence="7">
        <text>L-threonyl-[protein] + ATP = O-phospho-L-threonyl-[protein] + ADP + H(+)</text>
        <dbReference type="Rhea" id="RHEA:46608"/>
        <dbReference type="Rhea" id="RHEA-COMP:11060"/>
        <dbReference type="Rhea" id="RHEA-COMP:11605"/>
        <dbReference type="ChEBI" id="CHEBI:15378"/>
        <dbReference type="ChEBI" id="CHEBI:30013"/>
        <dbReference type="ChEBI" id="CHEBI:30616"/>
        <dbReference type="ChEBI" id="CHEBI:61977"/>
        <dbReference type="ChEBI" id="CHEBI:456216"/>
        <dbReference type="EC" id="2.7.11.1"/>
    </reaction>
</comment>